<reference evidence="5 6" key="1">
    <citation type="submission" date="2020-07" db="EMBL/GenBank/DDBJ databases">
        <title>Genomic Encyclopedia of Type Strains, Phase IV (KMG-IV): sequencing the most valuable type-strain genomes for metagenomic binning, comparative biology and taxonomic classification.</title>
        <authorList>
            <person name="Goeker M."/>
        </authorList>
    </citation>
    <scope>NUCLEOTIDE SEQUENCE [LARGE SCALE GENOMIC DNA]</scope>
    <source>
        <strain evidence="5 6">DSM 29043</strain>
    </source>
</reference>
<dbReference type="GO" id="GO:0043565">
    <property type="term" value="F:sequence-specific DNA binding"/>
    <property type="evidence" value="ECO:0007669"/>
    <property type="project" value="InterPro"/>
</dbReference>
<evidence type="ECO:0000313" key="5">
    <source>
        <dbReference type="EMBL" id="NYH93961.1"/>
    </source>
</evidence>
<dbReference type="Proteomes" id="UP000522081">
    <property type="component" value="Unassembled WGS sequence"/>
</dbReference>
<proteinExistence type="predicted"/>
<dbReference type="Pfam" id="PF12833">
    <property type="entry name" value="HTH_18"/>
    <property type="match status" value="1"/>
</dbReference>
<dbReference type="GO" id="GO:0003700">
    <property type="term" value="F:DNA-binding transcription factor activity"/>
    <property type="evidence" value="ECO:0007669"/>
    <property type="project" value="InterPro"/>
</dbReference>
<dbReference type="InterPro" id="IPR009057">
    <property type="entry name" value="Homeodomain-like_sf"/>
</dbReference>
<dbReference type="SMART" id="SM00342">
    <property type="entry name" value="HTH_ARAC"/>
    <property type="match status" value="1"/>
</dbReference>
<keyword evidence="2 5" id="KW-0238">DNA-binding</keyword>
<dbReference type="EMBL" id="JACBZF010000001">
    <property type="protein sequence ID" value="NYH93961.1"/>
    <property type="molecule type" value="Genomic_DNA"/>
</dbReference>
<evidence type="ECO:0000256" key="3">
    <source>
        <dbReference type="ARBA" id="ARBA00023163"/>
    </source>
</evidence>
<keyword evidence="3" id="KW-0804">Transcription</keyword>
<dbReference type="PANTHER" id="PTHR46796:SF7">
    <property type="entry name" value="ARAC FAMILY TRANSCRIPTIONAL REGULATOR"/>
    <property type="match status" value="1"/>
</dbReference>
<feature type="domain" description="HTH araC/xylS-type" evidence="4">
    <location>
        <begin position="249"/>
        <end position="347"/>
    </location>
</feature>
<gene>
    <name evidence="5" type="ORF">FHS75_000266</name>
</gene>
<dbReference type="PROSITE" id="PS01124">
    <property type="entry name" value="HTH_ARAC_FAMILY_2"/>
    <property type="match status" value="1"/>
</dbReference>
<keyword evidence="1" id="KW-0805">Transcription regulation</keyword>
<dbReference type="RefSeq" id="WP_179405920.1">
    <property type="nucleotide sequence ID" value="NZ_BMGF01000001.1"/>
</dbReference>
<dbReference type="PANTHER" id="PTHR46796">
    <property type="entry name" value="HTH-TYPE TRANSCRIPTIONAL ACTIVATOR RHAS-RELATED"/>
    <property type="match status" value="1"/>
</dbReference>
<evidence type="ECO:0000256" key="2">
    <source>
        <dbReference type="ARBA" id="ARBA00023125"/>
    </source>
</evidence>
<organism evidence="5 6">
    <name type="scientific">Novosphingobium marinum</name>
    <dbReference type="NCBI Taxonomy" id="1514948"/>
    <lineage>
        <taxon>Bacteria</taxon>
        <taxon>Pseudomonadati</taxon>
        <taxon>Pseudomonadota</taxon>
        <taxon>Alphaproteobacteria</taxon>
        <taxon>Sphingomonadales</taxon>
        <taxon>Sphingomonadaceae</taxon>
        <taxon>Novosphingobium</taxon>
    </lineage>
</organism>
<dbReference type="AlphaFoldDB" id="A0A7Y9XVP8"/>
<dbReference type="SUPFAM" id="SSF46689">
    <property type="entry name" value="Homeodomain-like"/>
    <property type="match status" value="2"/>
</dbReference>
<dbReference type="InterPro" id="IPR018060">
    <property type="entry name" value="HTH_AraC"/>
</dbReference>
<accession>A0A7Y9XVP8</accession>
<keyword evidence="6" id="KW-1185">Reference proteome</keyword>
<sequence>MGAYNPYLVRPEKDAPAWRPGGDPDCEAGACNADAPARSVKESSLSELFMQDLRVEGGSMRFLHLGDATAKVPASRKPTMYLACSGETAITTDKGFSTLIKPGEIAIVFYGDAHLVGIGPRMVRLSTPASERPARDDFETVRLDDKGPEACVLQCVLDLGYFGSSALSNRAAPDLFALIKEEREERAYTMKPFPFDHGTILEEFKGPGGKAFAFAFVNLHLCHVLKQYSMALRQNEYRDMRNPNQRRIGTILREMRGHPERNWTVESMAAHVGLSRSAFAAAFQEIMGEAPMSFLTRERMERAARLLQVETLSMHDVGRRVGYEIESSFARAFKRHWGVAPRSFARQH</sequence>
<evidence type="ECO:0000313" key="6">
    <source>
        <dbReference type="Proteomes" id="UP000522081"/>
    </source>
</evidence>
<comment type="caution">
    <text evidence="5">The sequence shown here is derived from an EMBL/GenBank/DDBJ whole genome shotgun (WGS) entry which is preliminary data.</text>
</comment>
<name>A0A7Y9XVP8_9SPHN</name>
<evidence type="ECO:0000259" key="4">
    <source>
        <dbReference type="PROSITE" id="PS01124"/>
    </source>
</evidence>
<dbReference type="InterPro" id="IPR018062">
    <property type="entry name" value="HTH_AraC-typ_CS"/>
</dbReference>
<dbReference type="InterPro" id="IPR050204">
    <property type="entry name" value="AraC_XylS_family_regulators"/>
</dbReference>
<dbReference type="PROSITE" id="PS00041">
    <property type="entry name" value="HTH_ARAC_FAMILY_1"/>
    <property type="match status" value="1"/>
</dbReference>
<protein>
    <submittedName>
        <fullName evidence="5">AraC-like DNA-binding protein</fullName>
    </submittedName>
</protein>
<evidence type="ECO:0000256" key="1">
    <source>
        <dbReference type="ARBA" id="ARBA00023015"/>
    </source>
</evidence>
<dbReference type="Gene3D" id="1.10.10.60">
    <property type="entry name" value="Homeodomain-like"/>
    <property type="match status" value="2"/>
</dbReference>